<feature type="compositionally biased region" description="Basic and acidic residues" evidence="1">
    <location>
        <begin position="132"/>
        <end position="155"/>
    </location>
</feature>
<dbReference type="OrthoDB" id="5427070at2759"/>
<feature type="compositionally biased region" description="Basic and acidic residues" evidence="1">
    <location>
        <begin position="115"/>
        <end position="125"/>
    </location>
</feature>
<evidence type="ECO:0000256" key="1">
    <source>
        <dbReference type="SAM" id="MobiDB-lite"/>
    </source>
</evidence>
<dbReference type="RefSeq" id="XP_033401853.1">
    <property type="nucleotide sequence ID" value="XM_033541737.1"/>
</dbReference>
<dbReference type="GeneID" id="54299234"/>
<feature type="transmembrane region" description="Helical" evidence="2">
    <location>
        <begin position="6"/>
        <end position="30"/>
    </location>
</feature>
<evidence type="ECO:0000256" key="2">
    <source>
        <dbReference type="SAM" id="Phobius"/>
    </source>
</evidence>
<dbReference type="EMBL" id="ML995476">
    <property type="protein sequence ID" value="KAF2146141.1"/>
    <property type="molecule type" value="Genomic_DNA"/>
</dbReference>
<sequence>MGGLSALLKTVFVPLVAAALLYLVVTYALLPLHRRYVRKYQHYLPLSSLAPASLVPDPSAGSLRHRLSALFDAFRSPSYVPARIHAAHPVYGDDSDLDLTDGEGEGMIGFSPVDGPRREALERSGRGGHAGASERRLSRDLEEGFRDSSSDDEAPRANMLGRIR</sequence>
<evidence type="ECO:0000313" key="4">
    <source>
        <dbReference type="Proteomes" id="UP000799438"/>
    </source>
</evidence>
<keyword evidence="2" id="KW-1133">Transmembrane helix</keyword>
<feature type="region of interest" description="Disordered" evidence="1">
    <location>
        <begin position="108"/>
        <end position="164"/>
    </location>
</feature>
<keyword evidence="2" id="KW-0472">Membrane</keyword>
<keyword evidence="4" id="KW-1185">Reference proteome</keyword>
<gene>
    <name evidence="3" type="ORF">K452DRAFT_294747</name>
</gene>
<name>A0A6A6BU35_9PEZI</name>
<organism evidence="3 4">
    <name type="scientific">Aplosporella prunicola CBS 121167</name>
    <dbReference type="NCBI Taxonomy" id="1176127"/>
    <lineage>
        <taxon>Eukaryota</taxon>
        <taxon>Fungi</taxon>
        <taxon>Dikarya</taxon>
        <taxon>Ascomycota</taxon>
        <taxon>Pezizomycotina</taxon>
        <taxon>Dothideomycetes</taxon>
        <taxon>Dothideomycetes incertae sedis</taxon>
        <taxon>Botryosphaeriales</taxon>
        <taxon>Aplosporellaceae</taxon>
        <taxon>Aplosporella</taxon>
    </lineage>
</organism>
<reference evidence="3" key="1">
    <citation type="journal article" date="2020" name="Stud. Mycol.">
        <title>101 Dothideomycetes genomes: a test case for predicting lifestyles and emergence of pathogens.</title>
        <authorList>
            <person name="Haridas S."/>
            <person name="Albert R."/>
            <person name="Binder M."/>
            <person name="Bloem J."/>
            <person name="Labutti K."/>
            <person name="Salamov A."/>
            <person name="Andreopoulos B."/>
            <person name="Baker S."/>
            <person name="Barry K."/>
            <person name="Bills G."/>
            <person name="Bluhm B."/>
            <person name="Cannon C."/>
            <person name="Castanera R."/>
            <person name="Culley D."/>
            <person name="Daum C."/>
            <person name="Ezra D."/>
            <person name="Gonzalez J."/>
            <person name="Henrissat B."/>
            <person name="Kuo A."/>
            <person name="Liang C."/>
            <person name="Lipzen A."/>
            <person name="Lutzoni F."/>
            <person name="Magnuson J."/>
            <person name="Mondo S."/>
            <person name="Nolan M."/>
            <person name="Ohm R."/>
            <person name="Pangilinan J."/>
            <person name="Park H.-J."/>
            <person name="Ramirez L."/>
            <person name="Alfaro M."/>
            <person name="Sun H."/>
            <person name="Tritt A."/>
            <person name="Yoshinaga Y."/>
            <person name="Zwiers L.-H."/>
            <person name="Turgeon B."/>
            <person name="Goodwin S."/>
            <person name="Spatafora J."/>
            <person name="Crous P."/>
            <person name="Grigoriev I."/>
        </authorList>
    </citation>
    <scope>NUCLEOTIDE SEQUENCE</scope>
    <source>
        <strain evidence="3">CBS 121167</strain>
    </source>
</reference>
<evidence type="ECO:0000313" key="3">
    <source>
        <dbReference type="EMBL" id="KAF2146141.1"/>
    </source>
</evidence>
<dbReference type="AlphaFoldDB" id="A0A6A6BU35"/>
<dbReference type="Proteomes" id="UP000799438">
    <property type="component" value="Unassembled WGS sequence"/>
</dbReference>
<keyword evidence="2" id="KW-0812">Transmembrane</keyword>
<accession>A0A6A6BU35</accession>
<protein>
    <submittedName>
        <fullName evidence="3">Uncharacterized protein</fullName>
    </submittedName>
</protein>
<proteinExistence type="predicted"/>